<accession>A0A7I8VQ56</accession>
<dbReference type="InterPro" id="IPR011011">
    <property type="entry name" value="Znf_FYVE_PHD"/>
</dbReference>
<dbReference type="PANTHER" id="PTHR46379:SF1">
    <property type="entry name" value="ZINC FINGER MYND DOMAIN-CONTAINING PROTEIN 11"/>
    <property type="match status" value="1"/>
</dbReference>
<evidence type="ECO:0000313" key="4">
    <source>
        <dbReference type="EMBL" id="CAD5116732.1"/>
    </source>
</evidence>
<dbReference type="OrthoDB" id="6272564at2759"/>
<gene>
    <name evidence="4" type="ORF">DGYR_LOCUS5327</name>
</gene>
<dbReference type="Gene3D" id="3.30.40.10">
    <property type="entry name" value="Zinc/RING finger domain, C3HC4 (zinc finger)"/>
    <property type="match status" value="1"/>
</dbReference>
<dbReference type="InterPro" id="IPR013083">
    <property type="entry name" value="Znf_RING/FYVE/PHD"/>
</dbReference>
<dbReference type="AlphaFoldDB" id="A0A7I8VQ56"/>
<dbReference type="GO" id="GO:0005634">
    <property type="term" value="C:nucleus"/>
    <property type="evidence" value="ECO:0007669"/>
    <property type="project" value="TreeGrafter"/>
</dbReference>
<dbReference type="InterPro" id="IPR036427">
    <property type="entry name" value="Bromodomain-like_sf"/>
</dbReference>
<feature type="region of interest" description="Disordered" evidence="2">
    <location>
        <begin position="358"/>
        <end position="443"/>
    </location>
</feature>
<dbReference type="InterPro" id="IPR047269">
    <property type="entry name" value="ZMY11"/>
</dbReference>
<dbReference type="PROSITE" id="PS50812">
    <property type="entry name" value="PWWP"/>
    <property type="match status" value="1"/>
</dbReference>
<dbReference type="SMART" id="SM00293">
    <property type="entry name" value="PWWP"/>
    <property type="match status" value="1"/>
</dbReference>
<dbReference type="GO" id="GO:0034243">
    <property type="term" value="P:regulation of transcription elongation by RNA polymerase II"/>
    <property type="evidence" value="ECO:0007669"/>
    <property type="project" value="InterPro"/>
</dbReference>
<feature type="compositionally biased region" description="Acidic residues" evidence="2">
    <location>
        <begin position="358"/>
        <end position="379"/>
    </location>
</feature>
<dbReference type="Proteomes" id="UP000549394">
    <property type="component" value="Unassembled WGS sequence"/>
</dbReference>
<dbReference type="SUPFAM" id="SSF57903">
    <property type="entry name" value="FYVE/PHD zinc finger"/>
    <property type="match status" value="1"/>
</dbReference>
<dbReference type="Gene3D" id="2.30.30.140">
    <property type="match status" value="1"/>
</dbReference>
<dbReference type="Pfam" id="PF00439">
    <property type="entry name" value="Bromodomain"/>
    <property type="match status" value="1"/>
</dbReference>
<sequence>MPERRSANTVYVQFFWSAINSLKKPTLEKIFKAVAKNIKGITLAECEDELRQADAEGLLRLNCDNSDNSIYYSNLSVNEDVDDRQTHDWYCFECHTGGDVCLCTTCWLVYHKSCLPVNLAKNFRSETFICDMCLKDKKFQKCFERKLLLKILKCLIKPLMRFGEELNRLQCDSEVDERIKFITYKYLDLEGMQAKLEKKEYKTFECFVKDVYLVAHNVMLIWGNQSTVSKQVIKMLDKLQEEIALLDACFDCFLNSKSNTKDWFCLPCRKEHKLVFAKVRGHPYWPGKVMKETDVSVEVKFFGEPHERAFVPHSNIKNVDVDKRSLNLKKTLHMDKALAQLEKCRDLCKKGFTSNFTDSEEEIEEEEEEGDEEDEEEGEGERKNDREENEEEEGKCEEVEKPKKPQGTVLPFLRKRQRNSNEAEEGMKKKRRTSLAGSSVIKMEQSAKVSPSCSNDTVSARSEKEVCQCNITKAELLKQHRESIIQLKNSFDEERLRLIEEKNAIVEETKRACEEQQFIIVVGTHHIVQMDVRAPIGRYIVEFVAENDRPDKKNAKKKVKR</sequence>
<dbReference type="SUPFAM" id="SSF63748">
    <property type="entry name" value="Tudor/PWWP/MBT"/>
    <property type="match status" value="1"/>
</dbReference>
<name>A0A7I8VQ56_9ANNE</name>
<keyword evidence="1" id="KW-0103">Bromodomain</keyword>
<comment type="caution">
    <text evidence="4">The sequence shown here is derived from an EMBL/GenBank/DDBJ whole genome shotgun (WGS) entry which is preliminary data.</text>
</comment>
<evidence type="ECO:0000256" key="2">
    <source>
        <dbReference type="SAM" id="MobiDB-lite"/>
    </source>
</evidence>
<dbReference type="GO" id="GO:0003714">
    <property type="term" value="F:transcription corepressor activity"/>
    <property type="evidence" value="ECO:0007669"/>
    <property type="project" value="InterPro"/>
</dbReference>
<protein>
    <submittedName>
        <fullName evidence="4">DgyrCDS5588</fullName>
    </submittedName>
</protein>
<evidence type="ECO:0000256" key="1">
    <source>
        <dbReference type="ARBA" id="ARBA00023117"/>
    </source>
</evidence>
<feature type="domain" description="PWWP" evidence="3">
    <location>
        <begin position="271"/>
        <end position="316"/>
    </location>
</feature>
<dbReference type="InterPro" id="IPR001487">
    <property type="entry name" value="Bromodomain"/>
</dbReference>
<dbReference type="GO" id="GO:0009966">
    <property type="term" value="P:regulation of signal transduction"/>
    <property type="evidence" value="ECO:0007669"/>
    <property type="project" value="TreeGrafter"/>
</dbReference>
<dbReference type="PANTHER" id="PTHR46379">
    <property type="entry name" value="ZINC FINGER MYND DOMAIN-CONTAINING"/>
    <property type="match status" value="1"/>
</dbReference>
<evidence type="ECO:0000313" key="5">
    <source>
        <dbReference type="Proteomes" id="UP000549394"/>
    </source>
</evidence>
<organism evidence="4 5">
    <name type="scientific">Dimorphilus gyrociliatus</name>
    <dbReference type="NCBI Taxonomy" id="2664684"/>
    <lineage>
        <taxon>Eukaryota</taxon>
        <taxon>Metazoa</taxon>
        <taxon>Spiralia</taxon>
        <taxon>Lophotrochozoa</taxon>
        <taxon>Annelida</taxon>
        <taxon>Polychaeta</taxon>
        <taxon>Polychaeta incertae sedis</taxon>
        <taxon>Dinophilidae</taxon>
        <taxon>Dimorphilus</taxon>
    </lineage>
</organism>
<dbReference type="InterPro" id="IPR000313">
    <property type="entry name" value="PWWP_dom"/>
</dbReference>
<dbReference type="EMBL" id="CAJFCJ010000006">
    <property type="protein sequence ID" value="CAD5116732.1"/>
    <property type="molecule type" value="Genomic_DNA"/>
</dbReference>
<dbReference type="Pfam" id="PF00855">
    <property type="entry name" value="PWWP"/>
    <property type="match status" value="1"/>
</dbReference>
<keyword evidence="5" id="KW-1185">Reference proteome</keyword>
<proteinExistence type="predicted"/>
<dbReference type="SUPFAM" id="SSF47370">
    <property type="entry name" value="Bromodomain"/>
    <property type="match status" value="1"/>
</dbReference>
<reference evidence="4 5" key="1">
    <citation type="submission" date="2020-08" db="EMBL/GenBank/DDBJ databases">
        <authorList>
            <person name="Hejnol A."/>
        </authorList>
    </citation>
    <scope>NUCLEOTIDE SEQUENCE [LARGE SCALE GENOMIC DNA]</scope>
</reference>
<evidence type="ECO:0000259" key="3">
    <source>
        <dbReference type="PROSITE" id="PS50812"/>
    </source>
</evidence>
<dbReference type="Gene3D" id="1.20.920.10">
    <property type="entry name" value="Bromodomain-like"/>
    <property type="match status" value="1"/>
</dbReference>